<keyword evidence="1 4" id="KW-0479">Metal-binding</keyword>
<dbReference type="RefSeq" id="XP_022824276.1">
    <property type="nucleotide sequence ID" value="XM_022968508.1"/>
</dbReference>
<dbReference type="InterPro" id="IPR001781">
    <property type="entry name" value="Znf_LIM"/>
</dbReference>
<dbReference type="Gene3D" id="2.10.110.10">
    <property type="entry name" value="Cysteine Rich Protein"/>
    <property type="match status" value="1"/>
</dbReference>
<accession>A0A9J7IR53</accession>
<feature type="region of interest" description="Disordered" evidence="5">
    <location>
        <begin position="69"/>
        <end position="103"/>
    </location>
</feature>
<evidence type="ECO:0000256" key="3">
    <source>
        <dbReference type="ARBA" id="ARBA00023038"/>
    </source>
</evidence>
<dbReference type="PROSITE" id="PS50023">
    <property type="entry name" value="LIM_DOMAIN_2"/>
    <property type="match status" value="1"/>
</dbReference>
<keyword evidence="3 4" id="KW-0440">LIM domain</keyword>
<dbReference type="KEGG" id="sliu:111354888"/>
<feature type="compositionally biased region" description="Basic residues" evidence="5">
    <location>
        <begin position="69"/>
        <end position="91"/>
    </location>
</feature>
<dbReference type="OrthoDB" id="7474636at2759"/>
<dbReference type="GO" id="GO:0046872">
    <property type="term" value="F:metal ion binding"/>
    <property type="evidence" value="ECO:0007669"/>
    <property type="project" value="UniProtKB-KW"/>
</dbReference>
<feature type="compositionally biased region" description="Basic residues" evidence="5">
    <location>
        <begin position="205"/>
        <end position="214"/>
    </location>
</feature>
<protein>
    <submittedName>
        <fullName evidence="8">Uncharacterized protein LOC111354888</fullName>
    </submittedName>
</protein>
<evidence type="ECO:0000256" key="1">
    <source>
        <dbReference type="ARBA" id="ARBA00022723"/>
    </source>
</evidence>
<dbReference type="GeneID" id="111354888"/>
<feature type="domain" description="LIM zinc-binding" evidence="6">
    <location>
        <begin position="4"/>
        <end position="64"/>
    </location>
</feature>
<feature type="region of interest" description="Disordered" evidence="5">
    <location>
        <begin position="196"/>
        <end position="223"/>
    </location>
</feature>
<evidence type="ECO:0000313" key="8">
    <source>
        <dbReference type="RefSeq" id="XP_022824276.1"/>
    </source>
</evidence>
<evidence type="ECO:0000256" key="5">
    <source>
        <dbReference type="SAM" id="MobiDB-lite"/>
    </source>
</evidence>
<name>A0A9J7IR53_SPOLT</name>
<dbReference type="SMART" id="SM00132">
    <property type="entry name" value="LIM"/>
    <property type="match status" value="1"/>
</dbReference>
<keyword evidence="7" id="KW-1185">Reference proteome</keyword>
<evidence type="ECO:0000256" key="4">
    <source>
        <dbReference type="PROSITE-ProRule" id="PRU00125"/>
    </source>
</evidence>
<evidence type="ECO:0000313" key="7">
    <source>
        <dbReference type="Proteomes" id="UP000301870"/>
    </source>
</evidence>
<proteinExistence type="predicted"/>
<reference evidence="8" key="1">
    <citation type="submission" date="2025-08" db="UniProtKB">
        <authorList>
            <consortium name="RefSeq"/>
        </authorList>
    </citation>
    <scope>IDENTIFICATION</scope>
    <source>
        <strain evidence="8">Ishihara</strain>
        <tissue evidence="8">Whole body</tissue>
    </source>
</reference>
<organism evidence="7 8">
    <name type="scientific">Spodoptera litura</name>
    <name type="common">Asian cotton leafworm</name>
    <dbReference type="NCBI Taxonomy" id="69820"/>
    <lineage>
        <taxon>Eukaryota</taxon>
        <taxon>Metazoa</taxon>
        <taxon>Ecdysozoa</taxon>
        <taxon>Arthropoda</taxon>
        <taxon>Hexapoda</taxon>
        <taxon>Insecta</taxon>
        <taxon>Pterygota</taxon>
        <taxon>Neoptera</taxon>
        <taxon>Endopterygota</taxon>
        <taxon>Lepidoptera</taxon>
        <taxon>Glossata</taxon>
        <taxon>Ditrysia</taxon>
        <taxon>Noctuoidea</taxon>
        <taxon>Noctuidae</taxon>
        <taxon>Amphipyrinae</taxon>
        <taxon>Spodoptera</taxon>
    </lineage>
</organism>
<dbReference type="AlphaFoldDB" id="A0A9J7IR53"/>
<dbReference type="Proteomes" id="UP000301870">
    <property type="component" value="Chromosome 19"/>
</dbReference>
<keyword evidence="2 4" id="KW-0862">Zinc</keyword>
<evidence type="ECO:0000256" key="2">
    <source>
        <dbReference type="ARBA" id="ARBA00022833"/>
    </source>
</evidence>
<sequence>MACEICEHCQSPLCSHERMVMRQGYSYHKKCHKCYVCSETDLLNAEVFKGVIFCSGCAQRIFQGCSTARKTKTSHGGRGRRTTAKYKRRDRIRAQERRRDGSRDGVIELARLAGSITTISDDVEEKKPKKTSKAAMTMDPFYGERIVHQENCYCVQPVVPCPVQKYSTEMGTTTDVTQELLRQINCAVPSCLAEPIRPSVSKSSPPKRRHRRRKESYEPPTSQPICSDLRIAELGVSTEIANMALRKNSEVPVIIKSNSRLKGRSYSLAVLNQESDVSRNASEWVNTPCSTVDESAAIKIMDRRLGSLIKLPLRFFKKNILTRSSRISIPRTSDRYKNNTLRRRLKQILYEEVTEHQIRGIKRLYSTINRRNKPYKLGWIDLVAKVSKIARDENTNNSVCICSKQNGCKHFRNSHSYRCMRAQVMKLAGPTRSQLACYRRKIKNIIAPPFLRNILMSIWSFLFIDKDYPAIKFSQACGRSDIEKK</sequence>
<gene>
    <name evidence="8" type="primary">LOC111354888</name>
</gene>
<evidence type="ECO:0000259" key="6">
    <source>
        <dbReference type="PROSITE" id="PS50023"/>
    </source>
</evidence>
<feature type="compositionally biased region" description="Basic and acidic residues" evidence="5">
    <location>
        <begin position="92"/>
        <end position="103"/>
    </location>
</feature>